<gene>
    <name evidence="4" type="primary">ssb-2</name>
    <name evidence="4" type="ORF">MAU_1790</name>
</gene>
<dbReference type="NCBIfam" id="TIGR00621">
    <property type="entry name" value="ssb"/>
    <property type="match status" value="1"/>
</dbReference>
<dbReference type="PROSITE" id="PS50935">
    <property type="entry name" value="SSB"/>
    <property type="match status" value="1"/>
</dbReference>
<dbReference type="SUPFAM" id="SSF50249">
    <property type="entry name" value="Nucleic acid-binding proteins"/>
    <property type="match status" value="1"/>
</dbReference>
<keyword evidence="1 2" id="KW-0238">DNA-binding</keyword>
<evidence type="ECO:0000256" key="3">
    <source>
        <dbReference type="RuleBase" id="RU000524"/>
    </source>
</evidence>
<dbReference type="CDD" id="cd04496">
    <property type="entry name" value="SSB_OBF"/>
    <property type="match status" value="1"/>
</dbReference>
<accession>N9V168</accession>
<dbReference type="eggNOG" id="COG0629">
    <property type="taxonomic scope" value="Bacteria"/>
</dbReference>
<dbReference type="InterPro" id="IPR000424">
    <property type="entry name" value="Primosome_PriB/ssb"/>
</dbReference>
<dbReference type="GO" id="GO:0006260">
    <property type="term" value="P:DNA replication"/>
    <property type="evidence" value="ECO:0007669"/>
    <property type="project" value="InterPro"/>
</dbReference>
<dbReference type="InterPro" id="IPR012340">
    <property type="entry name" value="NA-bd_OB-fold"/>
</dbReference>
<dbReference type="GO" id="GO:0009295">
    <property type="term" value="C:nucleoid"/>
    <property type="evidence" value="ECO:0007669"/>
    <property type="project" value="TreeGrafter"/>
</dbReference>
<evidence type="ECO:0000313" key="5">
    <source>
        <dbReference type="Proteomes" id="UP000013131"/>
    </source>
</evidence>
<dbReference type="STRING" id="1188233.MAU_1790"/>
<protein>
    <recommendedName>
        <fullName evidence="2 3">Single-stranded DNA-binding protein</fullName>
    </recommendedName>
</protein>
<dbReference type="PANTHER" id="PTHR10302:SF27">
    <property type="entry name" value="SINGLE-STRANDED DNA-BINDING PROTEIN"/>
    <property type="match status" value="1"/>
</dbReference>
<evidence type="ECO:0000256" key="1">
    <source>
        <dbReference type="ARBA" id="ARBA00023125"/>
    </source>
</evidence>
<dbReference type="PIRSF" id="PIRSF002070">
    <property type="entry name" value="SSB"/>
    <property type="match status" value="1"/>
</dbReference>
<dbReference type="InterPro" id="IPR011344">
    <property type="entry name" value="ssDNA-bd"/>
</dbReference>
<dbReference type="Gene3D" id="2.40.50.140">
    <property type="entry name" value="Nucleic acid-binding proteins"/>
    <property type="match status" value="1"/>
</dbReference>
<dbReference type="GO" id="GO:0003697">
    <property type="term" value="F:single-stranded DNA binding"/>
    <property type="evidence" value="ECO:0007669"/>
    <property type="project" value="InterPro"/>
</dbReference>
<dbReference type="OrthoDB" id="9809878at2"/>
<dbReference type="PANTHER" id="PTHR10302">
    <property type="entry name" value="SINGLE-STRANDED DNA-BINDING PROTEIN"/>
    <property type="match status" value="1"/>
</dbReference>
<dbReference type="Proteomes" id="UP000013131">
    <property type="component" value="Unassembled WGS sequence"/>
</dbReference>
<dbReference type="Pfam" id="PF00436">
    <property type="entry name" value="SSB"/>
    <property type="match status" value="1"/>
</dbReference>
<sequence>MNSVILTGRLTTKPYEGVTINGKAFSKFSLAVKKDYVPNLNNKMREVDYISCSAFNSIASFVNRFLDKGDYVLVKGQLTYINQKNDNNQASSHYFIDVKSIEPLETKETIEKRRALNVTISSKNNLDNAFVSPNKSPNQQSLSSYDDDYDGLTWDDHY</sequence>
<comment type="caution">
    <text evidence="4">The sequence shown here is derived from an EMBL/GenBank/DDBJ whole genome shotgun (WGS) entry which is preliminary data.</text>
</comment>
<keyword evidence="5" id="KW-1185">Reference proteome</keyword>
<dbReference type="PATRIC" id="fig|1188233.3.peg.180"/>
<dbReference type="EMBL" id="AORI01000005">
    <property type="protein sequence ID" value="ENY69137.1"/>
    <property type="molecule type" value="Genomic_DNA"/>
</dbReference>
<evidence type="ECO:0000256" key="2">
    <source>
        <dbReference type="PIRNR" id="PIRNR002070"/>
    </source>
</evidence>
<proteinExistence type="predicted"/>
<reference evidence="4 5" key="1">
    <citation type="journal article" date="2013" name="Genome Announc.">
        <title>Draft Genome Sequences of Mycoplasma auris and Mycoplasma yeatsii, Two Species of the Ear Canal of Caprinae.</title>
        <authorList>
            <person name="Dordet-Frisoni E."/>
            <person name="Baranowski E."/>
            <person name="Barre A."/>
            <person name="Blanchard A."/>
            <person name="Breton M."/>
            <person name="Couture C."/>
            <person name="Dupuy V."/>
            <person name="Gaurivaud P."/>
            <person name="Jacob D."/>
            <person name="Lemaitre C."/>
            <person name="Manso-Silvan L."/>
            <person name="Nikolski M."/>
            <person name="Nouvel L.X."/>
            <person name="Poumarat F."/>
            <person name="Sirand-Pugnet P."/>
            <person name="Thebault P."/>
            <person name="Theil S."/>
            <person name="Thiaucourt F."/>
            <person name="Citti C."/>
            <person name="Tardy F."/>
        </authorList>
    </citation>
    <scope>NUCLEOTIDE SEQUENCE [LARGE SCALE GENOMIC DNA]</scope>
    <source>
        <strain evidence="4 5">15026</strain>
    </source>
</reference>
<name>N9V168_9BACT</name>
<evidence type="ECO:0000313" key="4">
    <source>
        <dbReference type="EMBL" id="ENY69137.1"/>
    </source>
</evidence>
<dbReference type="AlphaFoldDB" id="N9V168"/>
<organism evidence="4 5">
    <name type="scientific">Metamycoplasma auris 15026</name>
    <dbReference type="NCBI Taxonomy" id="1188233"/>
    <lineage>
        <taxon>Bacteria</taxon>
        <taxon>Bacillati</taxon>
        <taxon>Mycoplasmatota</taxon>
        <taxon>Mycoplasmoidales</taxon>
        <taxon>Metamycoplasmataceae</taxon>
        <taxon>Metamycoplasma</taxon>
    </lineage>
</organism>
<dbReference type="RefSeq" id="WP_004423710.1">
    <property type="nucleotide sequence ID" value="NZ_AORI01000005.1"/>
</dbReference>